<dbReference type="EMBL" id="ML991791">
    <property type="protein sequence ID" value="KAF2235419.1"/>
    <property type="molecule type" value="Genomic_DNA"/>
</dbReference>
<evidence type="ECO:0000256" key="1">
    <source>
        <dbReference type="SAM" id="MobiDB-lite"/>
    </source>
</evidence>
<dbReference type="AlphaFoldDB" id="A0A6A6HC45"/>
<organism evidence="2 3">
    <name type="scientific">Viridothelium virens</name>
    <name type="common">Speckled blister lichen</name>
    <name type="synonym">Trypethelium virens</name>
    <dbReference type="NCBI Taxonomy" id="1048519"/>
    <lineage>
        <taxon>Eukaryota</taxon>
        <taxon>Fungi</taxon>
        <taxon>Dikarya</taxon>
        <taxon>Ascomycota</taxon>
        <taxon>Pezizomycotina</taxon>
        <taxon>Dothideomycetes</taxon>
        <taxon>Dothideomycetes incertae sedis</taxon>
        <taxon>Trypetheliales</taxon>
        <taxon>Trypetheliaceae</taxon>
        <taxon>Viridothelium</taxon>
    </lineage>
</organism>
<dbReference type="Proteomes" id="UP000800092">
    <property type="component" value="Unassembled WGS sequence"/>
</dbReference>
<protein>
    <submittedName>
        <fullName evidence="2">Uncharacterized protein</fullName>
    </submittedName>
</protein>
<proteinExistence type="predicted"/>
<gene>
    <name evidence="2" type="ORF">EV356DRAFT_575802</name>
</gene>
<feature type="region of interest" description="Disordered" evidence="1">
    <location>
        <begin position="1"/>
        <end position="47"/>
    </location>
</feature>
<feature type="compositionally biased region" description="Basic and acidic residues" evidence="1">
    <location>
        <begin position="34"/>
        <end position="45"/>
    </location>
</feature>
<accession>A0A6A6HC45</accession>
<sequence>MALLERKRCRPQDQEGTSNPLDVAEDEPATPSSKTEHRRQEKAIKSEAQPQITAVQAMVLQRVKGKKTELGPPFFSELPSSTTFSNLWNLFQVYATTWQMKAEVNARVEIGTLFALCINDYMSNWGKIGRMRHQWARPGGNPQAYAQRPHVESTVFFGARAWSKKERESYQQQRPVDRARGCGWFSPVHWLSPDTRAIQLQVFSVKPAQGREAGEGDDQRTQVRLNFRDADNAIQDAKQNPSAVLIYTGKELLFTTMVDLIHTSMRWLGTKGPQDDTDIAMLEGPALIKRNKMLDWVLCRDSEQCQKWIEARQMQQGDRMEEALFDRLSRMVMDDDEVVQPWGVLYDAITPEGTDGA</sequence>
<evidence type="ECO:0000313" key="2">
    <source>
        <dbReference type="EMBL" id="KAF2235419.1"/>
    </source>
</evidence>
<reference evidence="2" key="1">
    <citation type="journal article" date="2020" name="Stud. Mycol.">
        <title>101 Dothideomycetes genomes: a test case for predicting lifestyles and emergence of pathogens.</title>
        <authorList>
            <person name="Haridas S."/>
            <person name="Albert R."/>
            <person name="Binder M."/>
            <person name="Bloem J."/>
            <person name="Labutti K."/>
            <person name="Salamov A."/>
            <person name="Andreopoulos B."/>
            <person name="Baker S."/>
            <person name="Barry K."/>
            <person name="Bills G."/>
            <person name="Bluhm B."/>
            <person name="Cannon C."/>
            <person name="Castanera R."/>
            <person name="Culley D."/>
            <person name="Daum C."/>
            <person name="Ezra D."/>
            <person name="Gonzalez J."/>
            <person name="Henrissat B."/>
            <person name="Kuo A."/>
            <person name="Liang C."/>
            <person name="Lipzen A."/>
            <person name="Lutzoni F."/>
            <person name="Magnuson J."/>
            <person name="Mondo S."/>
            <person name="Nolan M."/>
            <person name="Ohm R."/>
            <person name="Pangilinan J."/>
            <person name="Park H.-J."/>
            <person name="Ramirez L."/>
            <person name="Alfaro M."/>
            <person name="Sun H."/>
            <person name="Tritt A."/>
            <person name="Yoshinaga Y."/>
            <person name="Zwiers L.-H."/>
            <person name="Turgeon B."/>
            <person name="Goodwin S."/>
            <person name="Spatafora J."/>
            <person name="Crous P."/>
            <person name="Grigoriev I."/>
        </authorList>
    </citation>
    <scope>NUCLEOTIDE SEQUENCE</scope>
    <source>
        <strain evidence="2">Tuck. ex Michener</strain>
    </source>
</reference>
<evidence type="ECO:0000313" key="3">
    <source>
        <dbReference type="Proteomes" id="UP000800092"/>
    </source>
</evidence>
<keyword evidence="3" id="KW-1185">Reference proteome</keyword>
<feature type="compositionally biased region" description="Basic and acidic residues" evidence="1">
    <location>
        <begin position="1"/>
        <end position="13"/>
    </location>
</feature>
<name>A0A6A6HC45_VIRVR</name>